<dbReference type="KEGG" id="ehx:EMIHUDRAFT_454304"/>
<keyword evidence="2" id="KW-1185">Reference proteome</keyword>
<proteinExistence type="predicted"/>
<dbReference type="EnsemblProtists" id="EOD40127">
    <property type="protein sequence ID" value="EOD40127"/>
    <property type="gene ID" value="EMIHUDRAFT_454304"/>
</dbReference>
<dbReference type="HOGENOM" id="CLU_486123_0_0_1"/>
<evidence type="ECO:0000313" key="2">
    <source>
        <dbReference type="Proteomes" id="UP000013827"/>
    </source>
</evidence>
<dbReference type="AlphaFoldDB" id="A0A0D3KWJ2"/>
<accession>A0A0D3KWJ2</accession>
<dbReference type="PaxDb" id="2903-EOD40127"/>
<dbReference type="SMART" id="SM00567">
    <property type="entry name" value="EZ_HEAT"/>
    <property type="match status" value="3"/>
</dbReference>
<evidence type="ECO:0008006" key="3">
    <source>
        <dbReference type="Google" id="ProtNLM"/>
    </source>
</evidence>
<dbReference type="SUPFAM" id="SSF51197">
    <property type="entry name" value="Clavaminate synthase-like"/>
    <property type="match status" value="1"/>
</dbReference>
<evidence type="ECO:0000313" key="1">
    <source>
        <dbReference type="EnsemblProtists" id="EOD40127"/>
    </source>
</evidence>
<dbReference type="InterPro" id="IPR004155">
    <property type="entry name" value="PBS_lyase_HEAT"/>
</dbReference>
<reference evidence="1" key="2">
    <citation type="submission" date="2024-10" db="UniProtKB">
        <authorList>
            <consortium name="EnsemblProtists"/>
        </authorList>
    </citation>
    <scope>IDENTIFICATION</scope>
</reference>
<dbReference type="Gene3D" id="2.60.120.620">
    <property type="entry name" value="q2cbj1_9rhob like domain"/>
    <property type="match status" value="1"/>
</dbReference>
<organism evidence="1 2">
    <name type="scientific">Emiliania huxleyi (strain CCMP1516)</name>
    <dbReference type="NCBI Taxonomy" id="280463"/>
    <lineage>
        <taxon>Eukaryota</taxon>
        <taxon>Haptista</taxon>
        <taxon>Haptophyta</taxon>
        <taxon>Prymnesiophyceae</taxon>
        <taxon>Isochrysidales</taxon>
        <taxon>Noelaerhabdaceae</taxon>
        <taxon>Emiliania</taxon>
    </lineage>
</organism>
<protein>
    <recommendedName>
        <fullName evidence="3">Phytanoyl-CoA dioxygenase</fullName>
    </recommendedName>
</protein>
<dbReference type="Proteomes" id="UP000013827">
    <property type="component" value="Unassembled WGS sequence"/>
</dbReference>
<dbReference type="eggNOG" id="ENOG502SUN1">
    <property type="taxonomic scope" value="Eukaryota"/>
</dbReference>
<reference evidence="2" key="1">
    <citation type="journal article" date="2013" name="Nature">
        <title>Pan genome of the phytoplankton Emiliania underpins its global distribution.</title>
        <authorList>
            <person name="Read B.A."/>
            <person name="Kegel J."/>
            <person name="Klute M.J."/>
            <person name="Kuo A."/>
            <person name="Lefebvre S.C."/>
            <person name="Maumus F."/>
            <person name="Mayer C."/>
            <person name="Miller J."/>
            <person name="Monier A."/>
            <person name="Salamov A."/>
            <person name="Young J."/>
            <person name="Aguilar M."/>
            <person name="Claverie J.M."/>
            <person name="Frickenhaus S."/>
            <person name="Gonzalez K."/>
            <person name="Herman E.K."/>
            <person name="Lin Y.C."/>
            <person name="Napier J."/>
            <person name="Ogata H."/>
            <person name="Sarno A.F."/>
            <person name="Shmutz J."/>
            <person name="Schroeder D."/>
            <person name="de Vargas C."/>
            <person name="Verret F."/>
            <person name="von Dassow P."/>
            <person name="Valentin K."/>
            <person name="Van de Peer Y."/>
            <person name="Wheeler G."/>
            <person name="Dacks J.B."/>
            <person name="Delwiche C.F."/>
            <person name="Dyhrman S.T."/>
            <person name="Glockner G."/>
            <person name="John U."/>
            <person name="Richards T."/>
            <person name="Worden A.Z."/>
            <person name="Zhang X."/>
            <person name="Grigoriev I.V."/>
            <person name="Allen A.E."/>
            <person name="Bidle K."/>
            <person name="Borodovsky M."/>
            <person name="Bowler C."/>
            <person name="Brownlee C."/>
            <person name="Cock J.M."/>
            <person name="Elias M."/>
            <person name="Gladyshev V.N."/>
            <person name="Groth M."/>
            <person name="Guda C."/>
            <person name="Hadaegh A."/>
            <person name="Iglesias-Rodriguez M.D."/>
            <person name="Jenkins J."/>
            <person name="Jones B.M."/>
            <person name="Lawson T."/>
            <person name="Leese F."/>
            <person name="Lindquist E."/>
            <person name="Lobanov A."/>
            <person name="Lomsadze A."/>
            <person name="Malik S.B."/>
            <person name="Marsh M.E."/>
            <person name="Mackinder L."/>
            <person name="Mock T."/>
            <person name="Mueller-Roeber B."/>
            <person name="Pagarete A."/>
            <person name="Parker M."/>
            <person name="Probert I."/>
            <person name="Quesneville H."/>
            <person name="Raines C."/>
            <person name="Rensing S.A."/>
            <person name="Riano-Pachon D.M."/>
            <person name="Richier S."/>
            <person name="Rokitta S."/>
            <person name="Shiraiwa Y."/>
            <person name="Soanes D.M."/>
            <person name="van der Giezen M."/>
            <person name="Wahlund T.M."/>
            <person name="Williams B."/>
            <person name="Wilson W."/>
            <person name="Wolfe G."/>
            <person name="Wurch L.L."/>
        </authorList>
    </citation>
    <scope>NUCLEOTIDE SEQUENCE</scope>
</reference>
<sequence>MANGLCSDEAVQRFVVSGFVQLPPSTAVPPAAHAEIAAQIHRCGVQEAGGPEDARAGRRDPYGLRQLDGDAAGNNLLHAAPALRGPAFLESPHLVATLTRLLGPEYRLHPHCRGHLRKRGAKTSMWHVDAYKGLPWCSGRLHEPHWCMVMYYPQDTTPEMGPTQLLPGTQFYRGDSDRAHYSRGHIPSFGEQLAGWATCVHTVTGPAGTVVVMHYDLWHRALAAASDAPRLMLKRLFSSAVAAAKKEAADGSALPPTPTHLMPALLAWLAPRCAALVQRAAARERRALFVRERRPVWRHVWAWLHGQAAAPRLVSPARATRLSGTLRIAAEPARLRAAYELAQATAAEAAEALLAVVSDAGAATSVRRTAAYGLSAASCVSAAQCERLLFLAAGSDGAEGFDAELLLAAADPAAEIRYLAAIVLARATRLADSEAVPCLERALAVPAAQLACQGWGASLDSPPPPPSARLEVGGEVVGALAAALSGDADRYVRGYAADALVSLLVHGGSDAARAALEAALGDLGTVAVLQGQDQGLADARARCRSLCARRWCPLTTPLSPF</sequence>
<dbReference type="Pfam" id="PF05721">
    <property type="entry name" value="PhyH"/>
    <property type="match status" value="1"/>
</dbReference>
<dbReference type="GeneID" id="17285398"/>
<dbReference type="InterPro" id="IPR008775">
    <property type="entry name" value="Phytyl_CoA_dOase-like"/>
</dbReference>
<dbReference type="RefSeq" id="XP_005792556.1">
    <property type="nucleotide sequence ID" value="XM_005792499.1"/>
</dbReference>
<name>A0A0D3KWJ2_EMIH1</name>